<protein>
    <submittedName>
        <fullName evidence="2">Uncharacterized protein</fullName>
    </submittedName>
</protein>
<dbReference type="VEuPathDB" id="FungiDB:ASPBRDRAFT_674135"/>
<accession>A0A1L9UIX9</accession>
<dbReference type="Proteomes" id="UP000184499">
    <property type="component" value="Unassembled WGS sequence"/>
</dbReference>
<evidence type="ECO:0000313" key="2">
    <source>
        <dbReference type="EMBL" id="OJJ71645.1"/>
    </source>
</evidence>
<sequence>MSPNLATLLRKSSLPEISAIGQFYRDATARPGGAVKERKQGAAPHFDQFSLRH</sequence>
<dbReference type="GeneID" id="93581374"/>
<dbReference type="RefSeq" id="XP_067478893.1">
    <property type="nucleotide sequence ID" value="XM_067628886.1"/>
</dbReference>
<keyword evidence="3" id="KW-1185">Reference proteome</keyword>
<gene>
    <name evidence="2" type="ORF">ASPBRDRAFT_674135</name>
</gene>
<reference evidence="3" key="1">
    <citation type="journal article" date="2017" name="Genome Biol.">
        <title>Comparative genomics reveals high biological diversity and specific adaptations in the industrially and medically important fungal genus Aspergillus.</title>
        <authorList>
            <person name="de Vries R.P."/>
            <person name="Riley R."/>
            <person name="Wiebenga A."/>
            <person name="Aguilar-Osorio G."/>
            <person name="Amillis S."/>
            <person name="Uchima C.A."/>
            <person name="Anderluh G."/>
            <person name="Asadollahi M."/>
            <person name="Askin M."/>
            <person name="Barry K."/>
            <person name="Battaglia E."/>
            <person name="Bayram O."/>
            <person name="Benocci T."/>
            <person name="Braus-Stromeyer S.A."/>
            <person name="Caldana C."/>
            <person name="Canovas D."/>
            <person name="Cerqueira G.C."/>
            <person name="Chen F."/>
            <person name="Chen W."/>
            <person name="Choi C."/>
            <person name="Clum A."/>
            <person name="Dos Santos R.A."/>
            <person name="Damasio A.R."/>
            <person name="Diallinas G."/>
            <person name="Emri T."/>
            <person name="Fekete E."/>
            <person name="Flipphi M."/>
            <person name="Freyberg S."/>
            <person name="Gallo A."/>
            <person name="Gournas C."/>
            <person name="Habgood R."/>
            <person name="Hainaut M."/>
            <person name="Harispe M.L."/>
            <person name="Henrissat B."/>
            <person name="Hilden K.S."/>
            <person name="Hope R."/>
            <person name="Hossain A."/>
            <person name="Karabika E."/>
            <person name="Karaffa L."/>
            <person name="Karanyi Z."/>
            <person name="Krasevec N."/>
            <person name="Kuo A."/>
            <person name="Kusch H."/>
            <person name="LaButti K."/>
            <person name="Lagendijk E.L."/>
            <person name="Lapidus A."/>
            <person name="Levasseur A."/>
            <person name="Lindquist E."/>
            <person name="Lipzen A."/>
            <person name="Logrieco A.F."/>
            <person name="MacCabe A."/>
            <person name="Maekelae M.R."/>
            <person name="Malavazi I."/>
            <person name="Melin P."/>
            <person name="Meyer V."/>
            <person name="Mielnichuk N."/>
            <person name="Miskei M."/>
            <person name="Molnar A.P."/>
            <person name="Mule G."/>
            <person name="Ngan C.Y."/>
            <person name="Orejas M."/>
            <person name="Orosz E."/>
            <person name="Ouedraogo J.P."/>
            <person name="Overkamp K.M."/>
            <person name="Park H.-S."/>
            <person name="Perrone G."/>
            <person name="Piumi F."/>
            <person name="Punt P.J."/>
            <person name="Ram A.F."/>
            <person name="Ramon A."/>
            <person name="Rauscher S."/>
            <person name="Record E."/>
            <person name="Riano-Pachon D.M."/>
            <person name="Robert V."/>
            <person name="Roehrig J."/>
            <person name="Ruller R."/>
            <person name="Salamov A."/>
            <person name="Salih N.S."/>
            <person name="Samson R.A."/>
            <person name="Sandor E."/>
            <person name="Sanguinetti M."/>
            <person name="Schuetze T."/>
            <person name="Sepcic K."/>
            <person name="Shelest E."/>
            <person name="Sherlock G."/>
            <person name="Sophianopoulou V."/>
            <person name="Squina F.M."/>
            <person name="Sun H."/>
            <person name="Susca A."/>
            <person name="Todd R.B."/>
            <person name="Tsang A."/>
            <person name="Unkles S.E."/>
            <person name="van de Wiele N."/>
            <person name="van Rossen-Uffink D."/>
            <person name="Oliveira J.V."/>
            <person name="Vesth T.C."/>
            <person name="Visser J."/>
            <person name="Yu J.-H."/>
            <person name="Zhou M."/>
            <person name="Andersen M.R."/>
            <person name="Archer D.B."/>
            <person name="Baker S.E."/>
            <person name="Benoit I."/>
            <person name="Brakhage A.A."/>
            <person name="Braus G.H."/>
            <person name="Fischer R."/>
            <person name="Frisvad J.C."/>
            <person name="Goldman G.H."/>
            <person name="Houbraken J."/>
            <person name="Oakley B."/>
            <person name="Pocsi I."/>
            <person name="Scazzocchio C."/>
            <person name="Seiboth B."/>
            <person name="vanKuyk P.A."/>
            <person name="Wortman J."/>
            <person name="Dyer P.S."/>
            <person name="Grigoriev I.V."/>
        </authorList>
    </citation>
    <scope>NUCLEOTIDE SEQUENCE [LARGE SCALE GENOMIC DNA]</scope>
    <source>
        <strain evidence="3">CBS 101740 / IMI 381727 / IBT 21946</strain>
    </source>
</reference>
<evidence type="ECO:0000256" key="1">
    <source>
        <dbReference type="SAM" id="MobiDB-lite"/>
    </source>
</evidence>
<evidence type="ECO:0000313" key="3">
    <source>
        <dbReference type="Proteomes" id="UP000184499"/>
    </source>
</evidence>
<organism evidence="2 3">
    <name type="scientific">Aspergillus brasiliensis (strain CBS 101740 / IMI 381727 / IBT 21946)</name>
    <dbReference type="NCBI Taxonomy" id="767769"/>
    <lineage>
        <taxon>Eukaryota</taxon>
        <taxon>Fungi</taxon>
        <taxon>Dikarya</taxon>
        <taxon>Ascomycota</taxon>
        <taxon>Pezizomycotina</taxon>
        <taxon>Eurotiomycetes</taxon>
        <taxon>Eurotiomycetidae</taxon>
        <taxon>Eurotiales</taxon>
        <taxon>Aspergillaceae</taxon>
        <taxon>Aspergillus</taxon>
        <taxon>Aspergillus subgen. Circumdati</taxon>
    </lineage>
</organism>
<dbReference type="AlphaFoldDB" id="A0A1L9UIX9"/>
<name>A0A1L9UIX9_ASPBC</name>
<proteinExistence type="predicted"/>
<dbReference type="EMBL" id="KV878684">
    <property type="protein sequence ID" value="OJJ71645.1"/>
    <property type="molecule type" value="Genomic_DNA"/>
</dbReference>
<feature type="region of interest" description="Disordered" evidence="1">
    <location>
        <begin position="30"/>
        <end position="53"/>
    </location>
</feature>